<organism evidence="1">
    <name type="scientific">Myoviridae sp. ctqMr7</name>
    <dbReference type="NCBI Taxonomy" id="2823552"/>
    <lineage>
        <taxon>Viruses</taxon>
        <taxon>Duplodnaviria</taxon>
        <taxon>Heunggongvirae</taxon>
        <taxon>Uroviricota</taxon>
        <taxon>Caudoviricetes</taxon>
    </lineage>
</organism>
<name>A0A8S5LHZ2_9CAUD</name>
<proteinExistence type="predicted"/>
<dbReference type="EMBL" id="BK014721">
    <property type="protein sequence ID" value="DAD69488.1"/>
    <property type="molecule type" value="Genomic_DNA"/>
</dbReference>
<sequence>MKVLLVLRGDLHGIASFRATKNPCRIVPTAGI</sequence>
<accession>A0A8S5LHZ2</accession>
<protein>
    <submittedName>
        <fullName evidence="1">Uncharacterized protein</fullName>
    </submittedName>
</protein>
<reference evidence="1" key="1">
    <citation type="journal article" date="2021" name="Proc. Natl. Acad. Sci. U.S.A.">
        <title>A Catalog of Tens of Thousands of Viruses from Human Metagenomes Reveals Hidden Associations with Chronic Diseases.</title>
        <authorList>
            <person name="Tisza M.J."/>
            <person name="Buck C.B."/>
        </authorList>
    </citation>
    <scope>NUCLEOTIDE SEQUENCE</scope>
    <source>
        <strain evidence="1">CtqMr7</strain>
    </source>
</reference>
<evidence type="ECO:0000313" key="1">
    <source>
        <dbReference type="EMBL" id="DAD69488.1"/>
    </source>
</evidence>